<dbReference type="PANTHER" id="PTHR30290:SF38">
    <property type="entry name" value="D,D-DIPEPTIDE-BINDING PERIPLASMIC PROTEIN DDPA-RELATED"/>
    <property type="match status" value="1"/>
</dbReference>
<dbReference type="Proteomes" id="UP001139157">
    <property type="component" value="Unassembled WGS sequence"/>
</dbReference>
<evidence type="ECO:0000313" key="5">
    <source>
        <dbReference type="Proteomes" id="UP001139157"/>
    </source>
</evidence>
<dbReference type="Gene3D" id="3.10.105.10">
    <property type="entry name" value="Dipeptide-binding Protein, Domain 3"/>
    <property type="match status" value="1"/>
</dbReference>
<keyword evidence="1 2" id="KW-0732">Signal</keyword>
<dbReference type="Pfam" id="PF00496">
    <property type="entry name" value="SBP_bac_5"/>
    <property type="match status" value="1"/>
</dbReference>
<reference evidence="4" key="1">
    <citation type="submission" date="2022-06" db="EMBL/GenBank/DDBJ databases">
        <title>Novel species in genus nocardia.</title>
        <authorList>
            <person name="Li F."/>
        </authorList>
    </citation>
    <scope>NUCLEOTIDE SEQUENCE</scope>
    <source>
        <strain evidence="4">CDC141</strain>
    </source>
</reference>
<proteinExistence type="predicted"/>
<dbReference type="SUPFAM" id="SSF53850">
    <property type="entry name" value="Periplasmic binding protein-like II"/>
    <property type="match status" value="1"/>
</dbReference>
<dbReference type="PANTHER" id="PTHR30290">
    <property type="entry name" value="PERIPLASMIC BINDING COMPONENT OF ABC TRANSPORTER"/>
    <property type="match status" value="1"/>
</dbReference>
<dbReference type="InterPro" id="IPR039424">
    <property type="entry name" value="SBP_5"/>
</dbReference>
<dbReference type="AlphaFoldDB" id="A0A9X2EEZ7"/>
<gene>
    <name evidence="4" type="ORF">NDR86_32485</name>
</gene>
<dbReference type="GO" id="GO:0043190">
    <property type="term" value="C:ATP-binding cassette (ABC) transporter complex"/>
    <property type="evidence" value="ECO:0007669"/>
    <property type="project" value="InterPro"/>
</dbReference>
<sequence length="541" mass="58510">MRLLRMLALGAAALALASCSQAQPAPEIVTHMDDYGTPVGAQPVREGGNLVMGLSNDPDKLDPSTSSSLYMRYVMSTICEKLYDNDSSGNLVPQLATALPKISGDGLTVTIPVRTGIKFADGTAFDSSAVQKSLERHLTLEGSQRTGEMGPITDIETDGPSQVIIRYSTPFAPITAALADRAGMIMSPVALKESGKDFGEHPVCVGPFKFVKRVPQASIEVERDPLYYDAQNVHFDTITYRIMPDSKTRAAALRSGDIQVADTMSPLDVDALRADPKLHLLVSGSFGFQGIYINLGNVDGAGKPIKPIDTPLARDPRLRLALSLSIDRQALVNKAFKGWYEPACTPIAPRTSYATQAATACPLFDPERSKQLLTAAGVQLPYPITLQVMDVEDQRQYAEQLQASVAKGGFDLRIVPTAYPDMLAAQKKGTYEALYLGWSGRLDPDGNISRFLTTGSSGNYSGYSSPAMDDLLGWAAHSTSGQRRGALYEQAVRLIQRDNPYIYTYRLRNLTVHSTSVTGIEVYADGAVRLGKAAFVTDRNS</sequence>
<evidence type="ECO:0000256" key="2">
    <source>
        <dbReference type="SAM" id="SignalP"/>
    </source>
</evidence>
<dbReference type="EMBL" id="JAMRXG010000020">
    <property type="protein sequence ID" value="MCM6778215.1"/>
    <property type="molecule type" value="Genomic_DNA"/>
</dbReference>
<feature type="chain" id="PRO_5040765637" evidence="2">
    <location>
        <begin position="23"/>
        <end position="541"/>
    </location>
</feature>
<evidence type="ECO:0000256" key="1">
    <source>
        <dbReference type="ARBA" id="ARBA00022729"/>
    </source>
</evidence>
<dbReference type="PIRSF" id="PIRSF002741">
    <property type="entry name" value="MppA"/>
    <property type="match status" value="1"/>
</dbReference>
<keyword evidence="5" id="KW-1185">Reference proteome</keyword>
<dbReference type="GO" id="GO:1904680">
    <property type="term" value="F:peptide transmembrane transporter activity"/>
    <property type="evidence" value="ECO:0007669"/>
    <property type="project" value="TreeGrafter"/>
</dbReference>
<dbReference type="InterPro" id="IPR000914">
    <property type="entry name" value="SBP_5_dom"/>
</dbReference>
<comment type="caution">
    <text evidence="4">The sequence shown here is derived from an EMBL/GenBank/DDBJ whole genome shotgun (WGS) entry which is preliminary data.</text>
</comment>
<dbReference type="RefSeq" id="WP_251917689.1">
    <property type="nucleotide sequence ID" value="NZ_JAMRXG010000020.1"/>
</dbReference>
<evidence type="ECO:0000259" key="3">
    <source>
        <dbReference type="Pfam" id="PF00496"/>
    </source>
</evidence>
<feature type="domain" description="Solute-binding protein family 5" evidence="3">
    <location>
        <begin position="91"/>
        <end position="457"/>
    </location>
</feature>
<dbReference type="Gene3D" id="3.90.76.10">
    <property type="entry name" value="Dipeptide-binding Protein, Domain 1"/>
    <property type="match status" value="1"/>
</dbReference>
<organism evidence="4 5">
    <name type="scientific">Nocardia pulmonis</name>
    <dbReference type="NCBI Taxonomy" id="2951408"/>
    <lineage>
        <taxon>Bacteria</taxon>
        <taxon>Bacillati</taxon>
        <taxon>Actinomycetota</taxon>
        <taxon>Actinomycetes</taxon>
        <taxon>Mycobacteriales</taxon>
        <taxon>Nocardiaceae</taxon>
        <taxon>Nocardia</taxon>
    </lineage>
</organism>
<protein>
    <submittedName>
        <fullName evidence="4">ABC transporter substrate-binding protein</fullName>
    </submittedName>
</protein>
<dbReference type="GO" id="GO:0042597">
    <property type="term" value="C:periplasmic space"/>
    <property type="evidence" value="ECO:0007669"/>
    <property type="project" value="UniProtKB-ARBA"/>
</dbReference>
<accession>A0A9X2EEZ7</accession>
<name>A0A9X2EEZ7_9NOCA</name>
<dbReference type="GO" id="GO:0015833">
    <property type="term" value="P:peptide transport"/>
    <property type="evidence" value="ECO:0007669"/>
    <property type="project" value="TreeGrafter"/>
</dbReference>
<dbReference type="InterPro" id="IPR030678">
    <property type="entry name" value="Peptide/Ni-bd"/>
</dbReference>
<evidence type="ECO:0000313" key="4">
    <source>
        <dbReference type="EMBL" id="MCM6778215.1"/>
    </source>
</evidence>
<feature type="signal peptide" evidence="2">
    <location>
        <begin position="1"/>
        <end position="22"/>
    </location>
</feature>
<dbReference type="Gene3D" id="3.40.190.10">
    <property type="entry name" value="Periplasmic binding protein-like II"/>
    <property type="match status" value="1"/>
</dbReference>
<dbReference type="PROSITE" id="PS51257">
    <property type="entry name" value="PROKAR_LIPOPROTEIN"/>
    <property type="match status" value="1"/>
</dbReference>